<dbReference type="Proteomes" id="UP001055286">
    <property type="component" value="Unassembled WGS sequence"/>
</dbReference>
<evidence type="ECO:0000256" key="4">
    <source>
        <dbReference type="SAM" id="Phobius"/>
    </source>
</evidence>
<dbReference type="Pfam" id="PF00015">
    <property type="entry name" value="MCPsignal"/>
    <property type="match status" value="1"/>
</dbReference>
<evidence type="ECO:0000313" key="7">
    <source>
        <dbReference type="EMBL" id="GJD65559.1"/>
    </source>
</evidence>
<dbReference type="SUPFAM" id="SSF158472">
    <property type="entry name" value="HAMP domain-like"/>
    <property type="match status" value="1"/>
</dbReference>
<dbReference type="InterPro" id="IPR004089">
    <property type="entry name" value="MCPsignal_dom"/>
</dbReference>
<feature type="domain" description="HAMP" evidence="6">
    <location>
        <begin position="214"/>
        <end position="267"/>
    </location>
</feature>
<feature type="domain" description="Methyl-accepting transducer" evidence="5">
    <location>
        <begin position="301"/>
        <end position="544"/>
    </location>
</feature>
<keyword evidence="4" id="KW-0812">Transmembrane</keyword>
<dbReference type="PRINTS" id="PR00260">
    <property type="entry name" value="CHEMTRNSDUCR"/>
</dbReference>
<dbReference type="GO" id="GO:0007165">
    <property type="term" value="P:signal transduction"/>
    <property type="evidence" value="ECO:0007669"/>
    <property type="project" value="UniProtKB-KW"/>
</dbReference>
<evidence type="ECO:0000259" key="6">
    <source>
        <dbReference type="PROSITE" id="PS50885"/>
    </source>
</evidence>
<dbReference type="Pfam" id="PF12729">
    <property type="entry name" value="4HB_MCP_1"/>
    <property type="match status" value="1"/>
</dbReference>
<evidence type="ECO:0000256" key="2">
    <source>
        <dbReference type="ARBA" id="ARBA00029447"/>
    </source>
</evidence>
<dbReference type="InterPro" id="IPR003660">
    <property type="entry name" value="HAMP_dom"/>
</dbReference>
<dbReference type="PROSITE" id="PS50885">
    <property type="entry name" value="HAMP"/>
    <property type="match status" value="1"/>
</dbReference>
<evidence type="ECO:0000256" key="3">
    <source>
        <dbReference type="PROSITE-ProRule" id="PRU00284"/>
    </source>
</evidence>
<evidence type="ECO:0000256" key="1">
    <source>
        <dbReference type="ARBA" id="ARBA00023224"/>
    </source>
</evidence>
<dbReference type="Gene3D" id="1.10.8.500">
    <property type="entry name" value="HAMP domain in histidine kinase"/>
    <property type="match status" value="1"/>
</dbReference>
<dbReference type="PANTHER" id="PTHR32089:SF112">
    <property type="entry name" value="LYSOZYME-LIKE PROTEIN-RELATED"/>
    <property type="match status" value="1"/>
</dbReference>
<dbReference type="InterPro" id="IPR004090">
    <property type="entry name" value="Chemotax_Me-accpt_rcpt"/>
</dbReference>
<organism evidence="7 8">
    <name type="scientific">Methylobacterium frigidaeris</name>
    <dbReference type="NCBI Taxonomy" id="2038277"/>
    <lineage>
        <taxon>Bacteria</taxon>
        <taxon>Pseudomonadati</taxon>
        <taxon>Pseudomonadota</taxon>
        <taxon>Alphaproteobacteria</taxon>
        <taxon>Hyphomicrobiales</taxon>
        <taxon>Methylobacteriaceae</taxon>
        <taxon>Methylobacterium</taxon>
    </lineage>
</organism>
<keyword evidence="1 3" id="KW-0807">Transducer</keyword>
<keyword evidence="8" id="KW-1185">Reference proteome</keyword>
<dbReference type="Pfam" id="PF00672">
    <property type="entry name" value="HAMP"/>
    <property type="match status" value="1"/>
</dbReference>
<dbReference type="PROSITE" id="PS50111">
    <property type="entry name" value="CHEMOTAXIS_TRANSDUC_2"/>
    <property type="match status" value="1"/>
</dbReference>
<comment type="caution">
    <text evidence="7">The sequence shown here is derived from an EMBL/GenBank/DDBJ whole genome shotgun (WGS) entry which is preliminary data.</text>
</comment>
<comment type="similarity">
    <text evidence="2">Belongs to the methyl-accepting chemotaxis (MCP) protein family.</text>
</comment>
<protein>
    <recommendedName>
        <fullName evidence="9">Methyl-accepting chemotaxis protein</fullName>
    </recommendedName>
</protein>
<evidence type="ECO:0000313" key="8">
    <source>
        <dbReference type="Proteomes" id="UP001055286"/>
    </source>
</evidence>
<name>A0AA37M802_9HYPH</name>
<dbReference type="InterPro" id="IPR024478">
    <property type="entry name" value="HlyB_4HB_MCP"/>
</dbReference>
<dbReference type="CDD" id="cd06225">
    <property type="entry name" value="HAMP"/>
    <property type="match status" value="1"/>
</dbReference>
<keyword evidence="4" id="KW-0472">Membrane</keyword>
<dbReference type="GO" id="GO:0016020">
    <property type="term" value="C:membrane"/>
    <property type="evidence" value="ECO:0007669"/>
    <property type="project" value="InterPro"/>
</dbReference>
<accession>A0AA37M802</accession>
<sequence>MSSLRLSLRTSLIGLFGFLGLLAIAQGASGILALRTVEHSITDVAAQWLPSVDAAHQINAQVGEYRIKQYRLMTASPDPRALAENEARVRQVAEQLAQARALYEPLIRTPEARTTYQQFAALWARYEVQSVQVATLMRAEQRAQAYALFTGPEMLRLLNEVRDTLAKGVSANRQGAQAEADASVASERSATHLAYLMGAVSLLGALGAMLFSFLGISRPLSRMTAAMKQLAAGDLTGVVPSQQRGHELGAMAAAVQVFKDGLIRAKALEEETVLARASAEEQRRAGMRQMADTFEAAVGGIVGQVSASATELQATAQTMTATATQTAAQSTAVAAAAEEASLNVGTVAAAAEELGASVQEIGRQVDGSARLAQAAVNEAGQTACQVRALTEATARIGDVVGLISSIAAQTNLLALNATIEAARAGAAGRGFAVVAAEVKELAGQTAKATEEITSQIAAIQSSTGQAAGAIGQITARIEEMSGVTTSIAAAVEEQGAATQEIVRNVSQAATGTGEVTGNIAGVAGSAEETGAAASQVLASASELSCHAERLSAEVARFLDRVRAA</sequence>
<dbReference type="PANTHER" id="PTHR32089">
    <property type="entry name" value="METHYL-ACCEPTING CHEMOTAXIS PROTEIN MCPB"/>
    <property type="match status" value="1"/>
</dbReference>
<dbReference type="EMBL" id="BPQJ01000042">
    <property type="protein sequence ID" value="GJD65559.1"/>
    <property type="molecule type" value="Genomic_DNA"/>
</dbReference>
<evidence type="ECO:0008006" key="9">
    <source>
        <dbReference type="Google" id="ProtNLM"/>
    </source>
</evidence>
<reference evidence="7" key="1">
    <citation type="journal article" date="2016" name="Front. Microbiol.">
        <title>Genome Sequence of the Piezophilic, Mesophilic Sulfate-Reducing Bacterium Desulfovibrio indicus J2T.</title>
        <authorList>
            <person name="Cao J."/>
            <person name="Maignien L."/>
            <person name="Shao Z."/>
            <person name="Alain K."/>
            <person name="Jebbar M."/>
        </authorList>
    </citation>
    <scope>NUCLEOTIDE SEQUENCE</scope>
    <source>
        <strain evidence="7">JCM 32048</strain>
    </source>
</reference>
<gene>
    <name evidence="7" type="ORF">MPEAHAMD_5754</name>
</gene>
<feature type="transmembrane region" description="Helical" evidence="4">
    <location>
        <begin position="193"/>
        <end position="214"/>
    </location>
</feature>
<reference evidence="7" key="2">
    <citation type="submission" date="2021-08" db="EMBL/GenBank/DDBJ databases">
        <authorList>
            <person name="Tani A."/>
            <person name="Ola A."/>
            <person name="Ogura Y."/>
            <person name="Katsura K."/>
            <person name="Hayashi T."/>
        </authorList>
    </citation>
    <scope>NUCLEOTIDE SEQUENCE</scope>
    <source>
        <strain evidence="7">JCM 32048</strain>
    </source>
</reference>
<dbReference type="Gene3D" id="1.10.287.950">
    <property type="entry name" value="Methyl-accepting chemotaxis protein"/>
    <property type="match status" value="1"/>
</dbReference>
<dbReference type="AlphaFoldDB" id="A0AA37M802"/>
<proteinExistence type="inferred from homology"/>
<dbReference type="GO" id="GO:0004888">
    <property type="term" value="F:transmembrane signaling receptor activity"/>
    <property type="evidence" value="ECO:0007669"/>
    <property type="project" value="InterPro"/>
</dbReference>
<evidence type="ECO:0000259" key="5">
    <source>
        <dbReference type="PROSITE" id="PS50111"/>
    </source>
</evidence>
<dbReference type="SUPFAM" id="SSF58104">
    <property type="entry name" value="Methyl-accepting chemotaxis protein (MCP) signaling domain"/>
    <property type="match status" value="1"/>
</dbReference>
<keyword evidence="4" id="KW-1133">Transmembrane helix</keyword>
<dbReference type="GO" id="GO:0006935">
    <property type="term" value="P:chemotaxis"/>
    <property type="evidence" value="ECO:0007669"/>
    <property type="project" value="InterPro"/>
</dbReference>
<dbReference type="SMART" id="SM00283">
    <property type="entry name" value="MA"/>
    <property type="match status" value="1"/>
</dbReference>
<dbReference type="SMART" id="SM00304">
    <property type="entry name" value="HAMP"/>
    <property type="match status" value="2"/>
</dbReference>